<feature type="repeat" description="ANK" evidence="3">
    <location>
        <begin position="418"/>
        <end position="450"/>
    </location>
</feature>
<dbReference type="SMART" id="SM01252">
    <property type="entry name" value="KilA-N"/>
    <property type="match status" value="1"/>
</dbReference>
<dbReference type="AlphaFoldDB" id="A0A9P6M8D9"/>
<dbReference type="InterPro" id="IPR036770">
    <property type="entry name" value="Ankyrin_rpt-contain_sf"/>
</dbReference>
<dbReference type="Gene3D" id="1.25.40.20">
    <property type="entry name" value="Ankyrin repeat-containing domain"/>
    <property type="match status" value="1"/>
</dbReference>
<evidence type="ECO:0000256" key="3">
    <source>
        <dbReference type="PROSITE-ProRule" id="PRU00023"/>
    </source>
</evidence>
<dbReference type="SUPFAM" id="SSF48403">
    <property type="entry name" value="Ankyrin repeat"/>
    <property type="match status" value="1"/>
</dbReference>
<feature type="compositionally biased region" description="Basic and acidic residues" evidence="5">
    <location>
        <begin position="224"/>
        <end position="238"/>
    </location>
</feature>
<feature type="compositionally biased region" description="Low complexity" evidence="5">
    <location>
        <begin position="239"/>
        <end position="248"/>
    </location>
</feature>
<dbReference type="PROSITE" id="PS51299">
    <property type="entry name" value="HTH_APSES"/>
    <property type="match status" value="1"/>
</dbReference>
<feature type="compositionally biased region" description="Acidic residues" evidence="5">
    <location>
        <begin position="175"/>
        <end position="201"/>
    </location>
</feature>
<feature type="compositionally biased region" description="Low complexity" evidence="5">
    <location>
        <begin position="926"/>
        <end position="939"/>
    </location>
</feature>
<evidence type="ECO:0000256" key="5">
    <source>
        <dbReference type="SAM" id="MobiDB-lite"/>
    </source>
</evidence>
<evidence type="ECO:0000256" key="1">
    <source>
        <dbReference type="ARBA" id="ARBA00022737"/>
    </source>
</evidence>
<dbReference type="Pfam" id="PF04383">
    <property type="entry name" value="KilA-N"/>
    <property type="match status" value="1"/>
</dbReference>
<feature type="compositionally biased region" description="Gly residues" evidence="5">
    <location>
        <begin position="152"/>
        <end position="165"/>
    </location>
</feature>
<feature type="compositionally biased region" description="Polar residues" evidence="5">
    <location>
        <begin position="206"/>
        <end position="221"/>
    </location>
</feature>
<reference evidence="7" key="1">
    <citation type="journal article" date="2020" name="Fungal Divers.">
        <title>Resolving the Mortierellaceae phylogeny through synthesis of multi-gene phylogenetics and phylogenomics.</title>
        <authorList>
            <person name="Vandepol N."/>
            <person name="Liber J."/>
            <person name="Desiro A."/>
            <person name="Na H."/>
            <person name="Kennedy M."/>
            <person name="Barry K."/>
            <person name="Grigoriev I.V."/>
            <person name="Miller A.N."/>
            <person name="O'Donnell K."/>
            <person name="Stajich J.E."/>
            <person name="Bonito G."/>
        </authorList>
    </citation>
    <scope>NUCLEOTIDE SEQUENCE</scope>
    <source>
        <strain evidence="7">MES-2147</strain>
    </source>
</reference>
<dbReference type="Gene3D" id="3.10.260.10">
    <property type="entry name" value="Transcription regulator HTH, APSES-type DNA-binding domain"/>
    <property type="match status" value="1"/>
</dbReference>
<organism evidence="7 8">
    <name type="scientific">Modicella reniformis</name>
    <dbReference type="NCBI Taxonomy" id="1440133"/>
    <lineage>
        <taxon>Eukaryota</taxon>
        <taxon>Fungi</taxon>
        <taxon>Fungi incertae sedis</taxon>
        <taxon>Mucoromycota</taxon>
        <taxon>Mortierellomycotina</taxon>
        <taxon>Mortierellomycetes</taxon>
        <taxon>Mortierellales</taxon>
        <taxon>Mortierellaceae</taxon>
        <taxon>Modicella</taxon>
    </lineage>
</organism>
<keyword evidence="8" id="KW-1185">Reference proteome</keyword>
<dbReference type="InterPro" id="IPR002110">
    <property type="entry name" value="Ankyrin_rpt"/>
</dbReference>
<dbReference type="EMBL" id="JAAAHW010004033">
    <property type="protein sequence ID" value="KAF9979537.1"/>
    <property type="molecule type" value="Genomic_DNA"/>
</dbReference>
<dbReference type="GO" id="GO:0003677">
    <property type="term" value="F:DNA binding"/>
    <property type="evidence" value="ECO:0007669"/>
    <property type="project" value="InterPro"/>
</dbReference>
<dbReference type="GO" id="GO:0001228">
    <property type="term" value="F:DNA-binding transcription activator activity, RNA polymerase II-specific"/>
    <property type="evidence" value="ECO:0007669"/>
    <property type="project" value="UniProtKB-ARBA"/>
</dbReference>
<evidence type="ECO:0000313" key="7">
    <source>
        <dbReference type="EMBL" id="KAF9979537.1"/>
    </source>
</evidence>
<evidence type="ECO:0000256" key="4">
    <source>
        <dbReference type="SAM" id="Coils"/>
    </source>
</evidence>
<feature type="compositionally biased region" description="Basic and acidic residues" evidence="5">
    <location>
        <begin position="353"/>
        <end position="362"/>
    </location>
</feature>
<feature type="compositionally biased region" description="Polar residues" evidence="5">
    <location>
        <begin position="646"/>
        <end position="661"/>
    </location>
</feature>
<comment type="caution">
    <text evidence="7">The sequence shown here is derived from an EMBL/GenBank/DDBJ whole genome shotgun (WGS) entry which is preliminary data.</text>
</comment>
<dbReference type="OrthoDB" id="6718656at2759"/>
<sequence>MICKGVAVMRRRSDSYLNATQILKVADFDKPQRTRILEREVQKGEHEKVQGGYGKYQGTWVPFERGIQLCQEYNVVNLLQPLLEYKASQTSPPLAPKHITAASNRPRKPREPRVPGDAVPDSPTKPKIKPKTKKMKQKGTNAQILPKPMGGPSSGGMDGGAGAIGDEGEASTLATEDDDEDVDDDATSTSAEDAEDTDVSMDETMSIASDQSRMHTRSLSPLGSRRELSSDEASDREMSFSSVSTSTSPAGRQHRHRRITQDKSASSLRKRIVRPGDELFLGYGHNKSRRSRKKRTLQKSEGGEDVEMESGSHMDDDEHDEDGMEVDDGANFRRDLSPSVRSKASRRSASRTRASDQDDRKSTASSTMATAATSLATVSRGPYADTLLEFFISDAEILPKILSDPPADIDFNIVIDEEGHTALHWAAAMAKVDVVKTLIQYGADTYRVNTDGQTALMRSVLFSNNYDQKSFTTLLELLQKTIFTIDKDDQTVFHHVANTAGQRGKIYAARYYLDCLLKKLAQHPSELASIINVQDRVGDTALTIAARLRMGGKKVVKMLVDAGADMKIRNRTGKNAEDYLLEVENPAATAAAPGSTNSGNHNLHPLAKPDGTSTDGGTGAEAGEVGGPRLPGTTRDSRPGTPSPQHPLSNAPPSRHTNQIIESRGPNQGLLYPLPGPAPAAAVQLLPPPQTVPGSSSSSSTSTFYTQLQQANSTWLSTPTQLPGGPPVASSSQAVIPTVSNLFSRLTQSYERDIFEKDQDILEARNMLHGIQQEIREGHQTIHELKLKTATLGQAEEQIRKLEELIKQEIQIRQRLRLEELVAQEEDRMKKELETERDDTVNGENTKKTTKAGNGGEDVHMEEDGSTVDATALSGVASCALVALDSVASGAGVTAATATAEATAKVTAKDNNDSAATIEGDQTPGTSTNNTGTTTTTTTATTNITSNTAASTVPPSKLQALETEVEQLHAKLVQLQQQRKDRVDQIVQLKSQQGKRWYEYQRLIALCCNVSIDQVDELLGPLLNSLGNGEDVET</sequence>
<dbReference type="Pfam" id="PF00023">
    <property type="entry name" value="Ank"/>
    <property type="match status" value="1"/>
</dbReference>
<protein>
    <recommendedName>
        <fullName evidence="6">HTH APSES-type domain-containing protein</fullName>
    </recommendedName>
</protein>
<feature type="region of interest" description="Disordered" evidence="5">
    <location>
        <begin position="90"/>
        <end position="367"/>
    </location>
</feature>
<dbReference type="InterPro" id="IPR003163">
    <property type="entry name" value="Tscrpt_reg_HTH_APSES-type"/>
</dbReference>
<feature type="compositionally biased region" description="Basic residues" evidence="5">
    <location>
        <begin position="286"/>
        <end position="297"/>
    </location>
</feature>
<keyword evidence="1" id="KW-0677">Repeat</keyword>
<dbReference type="SMART" id="SM00248">
    <property type="entry name" value="ANK"/>
    <property type="match status" value="3"/>
</dbReference>
<dbReference type="Pfam" id="PF12796">
    <property type="entry name" value="Ank_2"/>
    <property type="match status" value="1"/>
</dbReference>
<evidence type="ECO:0000313" key="8">
    <source>
        <dbReference type="Proteomes" id="UP000749646"/>
    </source>
</evidence>
<evidence type="ECO:0000256" key="2">
    <source>
        <dbReference type="ARBA" id="ARBA00023043"/>
    </source>
</evidence>
<feature type="compositionally biased region" description="Gly residues" evidence="5">
    <location>
        <begin position="614"/>
        <end position="626"/>
    </location>
</feature>
<dbReference type="InterPro" id="IPR018004">
    <property type="entry name" value="KilA/APSES_HTH"/>
</dbReference>
<dbReference type="InterPro" id="IPR051642">
    <property type="entry name" value="SWI6-like"/>
</dbReference>
<keyword evidence="2 3" id="KW-0040">ANK repeat</keyword>
<dbReference type="GO" id="GO:0030907">
    <property type="term" value="C:MBF transcription complex"/>
    <property type="evidence" value="ECO:0007669"/>
    <property type="project" value="TreeGrafter"/>
</dbReference>
<dbReference type="PRINTS" id="PR01415">
    <property type="entry name" value="ANKYRIN"/>
</dbReference>
<gene>
    <name evidence="7" type="ORF">BGZ65_006422</name>
</gene>
<feature type="repeat" description="ANK" evidence="3">
    <location>
        <begin position="537"/>
        <end position="571"/>
    </location>
</feature>
<name>A0A9P6M8D9_9FUNG</name>
<dbReference type="InterPro" id="IPR036887">
    <property type="entry name" value="HTH_APSES_sf"/>
</dbReference>
<feature type="compositionally biased region" description="Acidic residues" evidence="5">
    <location>
        <begin position="317"/>
        <end position="328"/>
    </location>
</feature>
<dbReference type="PANTHER" id="PTHR43828:SF15">
    <property type="entry name" value="TRANSCRIPTION FACTOR MBP1"/>
    <property type="match status" value="1"/>
</dbReference>
<feature type="coiled-coil region" evidence="4">
    <location>
        <begin position="958"/>
        <end position="992"/>
    </location>
</feature>
<feature type="compositionally biased region" description="Basic residues" evidence="5">
    <location>
        <begin position="126"/>
        <end position="137"/>
    </location>
</feature>
<dbReference type="SUPFAM" id="SSF54616">
    <property type="entry name" value="DNA-binding domain of Mlu1-box binding protein MBP1"/>
    <property type="match status" value="1"/>
</dbReference>
<evidence type="ECO:0000259" key="6">
    <source>
        <dbReference type="PROSITE" id="PS51299"/>
    </source>
</evidence>
<feature type="region of interest" description="Disordered" evidence="5">
    <location>
        <begin position="907"/>
        <end position="939"/>
    </location>
</feature>
<dbReference type="PANTHER" id="PTHR43828">
    <property type="entry name" value="ASPARAGINASE"/>
    <property type="match status" value="1"/>
</dbReference>
<feature type="domain" description="HTH APSES-type" evidence="6">
    <location>
        <begin position="1"/>
        <end position="94"/>
    </location>
</feature>
<feature type="region of interest" description="Disordered" evidence="5">
    <location>
        <begin position="590"/>
        <end position="661"/>
    </location>
</feature>
<feature type="compositionally biased region" description="Basic and acidic residues" evidence="5">
    <location>
        <begin position="828"/>
        <end position="840"/>
    </location>
</feature>
<accession>A0A9P6M8D9</accession>
<dbReference type="Proteomes" id="UP000749646">
    <property type="component" value="Unassembled WGS sequence"/>
</dbReference>
<dbReference type="PROSITE" id="PS50088">
    <property type="entry name" value="ANK_REPEAT"/>
    <property type="match status" value="2"/>
</dbReference>
<dbReference type="PROSITE" id="PS50297">
    <property type="entry name" value="ANK_REP_REGION"/>
    <property type="match status" value="1"/>
</dbReference>
<proteinExistence type="predicted"/>
<feature type="region of interest" description="Disordered" evidence="5">
    <location>
        <begin position="828"/>
        <end position="863"/>
    </location>
</feature>
<dbReference type="GO" id="GO:0033309">
    <property type="term" value="C:SBF transcription complex"/>
    <property type="evidence" value="ECO:0007669"/>
    <property type="project" value="TreeGrafter"/>
</dbReference>
<keyword evidence="4" id="KW-0175">Coiled coil</keyword>